<feature type="non-terminal residue" evidence="2">
    <location>
        <position position="1"/>
    </location>
</feature>
<gene>
    <name evidence="2" type="primary">ML5</name>
    <name evidence="2" type="ORF">SPIL2461_LOCUS22425</name>
</gene>
<name>A0A812Y6X4_SYMPI</name>
<dbReference type="SUPFAM" id="SSF53098">
    <property type="entry name" value="Ribonuclease H-like"/>
    <property type="match status" value="1"/>
</dbReference>
<dbReference type="EMBL" id="CAJNIZ010047268">
    <property type="protein sequence ID" value="CAE7765244.1"/>
    <property type="molecule type" value="Genomic_DNA"/>
</dbReference>
<keyword evidence="3" id="KW-1185">Reference proteome</keyword>
<feature type="non-terminal residue" evidence="2">
    <location>
        <position position="1084"/>
    </location>
</feature>
<sequence length="1084" mass="120924">EVGCLGVSLDVGVAEVNRWYRQLRRLQSLCHAIRANKQTPAACAYRLQLWTSILRAPGFYRNFPTWWETRPIQLQGSPGSIFAALPHSPTVELIFLDFRENYRSFEAWSIKPHAIPAAPKPDQVDSLTIRRSYTILAVDSDSQQIHLDAPLDLRGCSTWTIDGVSASICNPDGAVCTVDLPCDLAPESELEQCQVLASCTDVQHEFETLWAARWGKHANPAECDWTRICQFARAFLPRGRLEMAPISYEQWRTALKRYKPRAARGPDGFSRKDLLRMPRERTQELLDFLNSIERGHSGWPEQLLTGLVLAHEKLMAFSHTGPSACSVSYIGRGPAYALDRVAELWMLLEASIELSCQGGSTRSGFSMDIVKCFNNLPRAPVGLASNASWVCRKLCCGLGSPFCLAFGDAVIRSSVGRPLLSTSGYPEGCPLSTVAMVVTGCMFHQYMEQFTPSVQSLSYVDNFVGHAVQAGQAVAGLNAAICFCDAMGLEIDPAKTYVWSNNAPDRRALTALQFPVLDAVRELGGYFSFGRSARNQALQQRCRDLEPLFAALKRSSSPLALKLLSLPTKLWPRALHGVAGCPVSLQLLAALRSDAVKALRVQVGGASALLRLSINERMDCDPGFYQAWHVLGTTRRVCLKQPEMLTMWRLYCQRYDGSRLHGPFTKFFEVIGVLGWTLEAPPMFTDHENLRHDLLRIPVPLLRRLVEAAWLQHVALAHRHRQTMRDLMCIDQDLLRQGRANLCPLDLARQVALQSGSFVFGHAQSKFDPQQDGLCVQCGVADNARHRLCVCPQYAHERRPFQWVCDRWDELPDCLTHHLLVPANPHGPELRRQLQVCQDQCFQYYSYGCAPDTQHLFTDGSCLHSRVPGLALAGWGLVHSSTGLVLACGPVCGLLQSAPRAELCAMLSAVRWVAVVQRNAVIWSDALHVVDTMQQLLRGDVLTGSLENSDLWERIAEEVARLDSTCLRVLHTPSHLDPVLCDSPMEEWLAKWNDHADTVAVSANTNRPQAFVELHARAMEYHEDMARVQQALRGLYCALAARTASEDRRARAVHEEECQDMMERDELPVDELPAGMSLIEALPI</sequence>
<feature type="domain" description="RNase H type-1" evidence="1">
    <location>
        <begin position="850"/>
        <end position="1005"/>
    </location>
</feature>
<dbReference type="InterPro" id="IPR012337">
    <property type="entry name" value="RNaseH-like_sf"/>
</dbReference>
<dbReference type="AlphaFoldDB" id="A0A812Y6X4"/>
<dbReference type="Proteomes" id="UP000649617">
    <property type="component" value="Unassembled WGS sequence"/>
</dbReference>
<dbReference type="GO" id="GO:0004523">
    <property type="term" value="F:RNA-DNA hybrid ribonuclease activity"/>
    <property type="evidence" value="ECO:0007669"/>
    <property type="project" value="InterPro"/>
</dbReference>
<evidence type="ECO:0000259" key="1">
    <source>
        <dbReference type="PROSITE" id="PS50879"/>
    </source>
</evidence>
<organism evidence="2 3">
    <name type="scientific">Symbiodinium pilosum</name>
    <name type="common">Dinoflagellate</name>
    <dbReference type="NCBI Taxonomy" id="2952"/>
    <lineage>
        <taxon>Eukaryota</taxon>
        <taxon>Sar</taxon>
        <taxon>Alveolata</taxon>
        <taxon>Dinophyceae</taxon>
        <taxon>Suessiales</taxon>
        <taxon>Symbiodiniaceae</taxon>
        <taxon>Symbiodinium</taxon>
    </lineage>
</organism>
<evidence type="ECO:0000313" key="3">
    <source>
        <dbReference type="Proteomes" id="UP000649617"/>
    </source>
</evidence>
<dbReference type="OrthoDB" id="408060at2759"/>
<dbReference type="InterPro" id="IPR002156">
    <property type="entry name" value="RNaseH_domain"/>
</dbReference>
<accession>A0A812Y6X4</accession>
<proteinExistence type="predicted"/>
<reference evidence="2" key="1">
    <citation type="submission" date="2021-02" db="EMBL/GenBank/DDBJ databases">
        <authorList>
            <person name="Dougan E. K."/>
            <person name="Rhodes N."/>
            <person name="Thang M."/>
            <person name="Chan C."/>
        </authorList>
    </citation>
    <scope>NUCLEOTIDE SEQUENCE</scope>
</reference>
<comment type="caution">
    <text evidence="2">The sequence shown here is derived from an EMBL/GenBank/DDBJ whole genome shotgun (WGS) entry which is preliminary data.</text>
</comment>
<protein>
    <submittedName>
        <fullName evidence="2">ML5 protein</fullName>
    </submittedName>
</protein>
<dbReference type="PROSITE" id="PS50879">
    <property type="entry name" value="RNASE_H_1"/>
    <property type="match status" value="1"/>
</dbReference>
<evidence type="ECO:0000313" key="2">
    <source>
        <dbReference type="EMBL" id="CAE7765244.1"/>
    </source>
</evidence>
<dbReference type="Gene3D" id="3.30.420.10">
    <property type="entry name" value="Ribonuclease H-like superfamily/Ribonuclease H"/>
    <property type="match status" value="1"/>
</dbReference>
<dbReference type="GO" id="GO:0003676">
    <property type="term" value="F:nucleic acid binding"/>
    <property type="evidence" value="ECO:0007669"/>
    <property type="project" value="InterPro"/>
</dbReference>
<dbReference type="InterPro" id="IPR036397">
    <property type="entry name" value="RNaseH_sf"/>
</dbReference>